<evidence type="ECO:0000313" key="2">
    <source>
        <dbReference type="Proteomes" id="UP001159363"/>
    </source>
</evidence>
<accession>A0ABQ9G6F5</accession>
<evidence type="ECO:0000313" key="1">
    <source>
        <dbReference type="EMBL" id="KAJ8867027.1"/>
    </source>
</evidence>
<proteinExistence type="predicted"/>
<protein>
    <submittedName>
        <fullName evidence="1">Uncharacterized protein</fullName>
    </submittedName>
</protein>
<dbReference type="Proteomes" id="UP001159363">
    <property type="component" value="Chromosome 15"/>
</dbReference>
<reference evidence="1 2" key="1">
    <citation type="submission" date="2023-02" db="EMBL/GenBank/DDBJ databases">
        <title>LHISI_Scaffold_Assembly.</title>
        <authorList>
            <person name="Stuart O.P."/>
            <person name="Cleave R."/>
            <person name="Magrath M.J.L."/>
            <person name="Mikheyev A.S."/>
        </authorList>
    </citation>
    <scope>NUCLEOTIDE SEQUENCE [LARGE SCALE GENOMIC DNA]</scope>
    <source>
        <strain evidence="1">Daus_M_001</strain>
        <tissue evidence="1">Leg muscle</tissue>
    </source>
</reference>
<dbReference type="EMBL" id="JARBHB010000016">
    <property type="protein sequence ID" value="KAJ8867027.1"/>
    <property type="molecule type" value="Genomic_DNA"/>
</dbReference>
<sequence length="70" mass="7485">MTDASCVITAMQHFIGLPAASIPVPYGTGIARRLDVAADDMTYARRRSASLICQPSLSSTGELWSGYSFT</sequence>
<gene>
    <name evidence="1" type="ORF">PR048_032889</name>
</gene>
<organism evidence="1 2">
    <name type="scientific">Dryococelus australis</name>
    <dbReference type="NCBI Taxonomy" id="614101"/>
    <lineage>
        <taxon>Eukaryota</taxon>
        <taxon>Metazoa</taxon>
        <taxon>Ecdysozoa</taxon>
        <taxon>Arthropoda</taxon>
        <taxon>Hexapoda</taxon>
        <taxon>Insecta</taxon>
        <taxon>Pterygota</taxon>
        <taxon>Neoptera</taxon>
        <taxon>Polyneoptera</taxon>
        <taxon>Phasmatodea</taxon>
        <taxon>Verophasmatodea</taxon>
        <taxon>Anareolatae</taxon>
        <taxon>Phasmatidae</taxon>
        <taxon>Eurycanthinae</taxon>
        <taxon>Dryococelus</taxon>
    </lineage>
</organism>
<keyword evidence="2" id="KW-1185">Reference proteome</keyword>
<name>A0ABQ9G6F5_9NEOP</name>
<comment type="caution">
    <text evidence="1">The sequence shown here is derived from an EMBL/GenBank/DDBJ whole genome shotgun (WGS) entry which is preliminary data.</text>
</comment>